<accession>A0ABN0Z0X3</accession>
<name>A0ABN0Z0X3_9ACTN</name>
<dbReference type="Pfam" id="PF13490">
    <property type="entry name" value="zf-HC2"/>
    <property type="match status" value="1"/>
</dbReference>
<feature type="region of interest" description="Disordered" evidence="1">
    <location>
        <begin position="1"/>
        <end position="22"/>
    </location>
</feature>
<evidence type="ECO:0000313" key="3">
    <source>
        <dbReference type="EMBL" id="GAA0426601.1"/>
    </source>
</evidence>
<comment type="caution">
    <text evidence="3">The sequence shown here is derived from an EMBL/GenBank/DDBJ whole genome shotgun (WGS) entry which is preliminary data.</text>
</comment>
<evidence type="ECO:0000256" key="1">
    <source>
        <dbReference type="SAM" id="MobiDB-lite"/>
    </source>
</evidence>
<sequence>MHCRDVRSAVSARIDGEEPPPGVRAVAVETHLRGCPECGRWGERARRLRALAAVLDLG</sequence>
<reference evidence="3 4" key="1">
    <citation type="journal article" date="2019" name="Int. J. Syst. Evol. Microbiol.">
        <title>The Global Catalogue of Microorganisms (GCM) 10K type strain sequencing project: providing services to taxonomists for standard genome sequencing and annotation.</title>
        <authorList>
            <consortium name="The Broad Institute Genomics Platform"/>
            <consortium name="The Broad Institute Genome Sequencing Center for Infectious Disease"/>
            <person name="Wu L."/>
            <person name="Ma J."/>
        </authorList>
    </citation>
    <scope>NUCLEOTIDE SEQUENCE [LARGE SCALE GENOMIC DNA]</scope>
    <source>
        <strain evidence="3 4">JCM 4788</strain>
    </source>
</reference>
<feature type="domain" description="Putative zinc-finger" evidence="2">
    <location>
        <begin position="3"/>
        <end position="38"/>
    </location>
</feature>
<gene>
    <name evidence="3" type="ORF">GCM10010357_55210</name>
</gene>
<organism evidence="3 4">
    <name type="scientific">Streptomyces luteireticuli</name>
    <dbReference type="NCBI Taxonomy" id="173858"/>
    <lineage>
        <taxon>Bacteria</taxon>
        <taxon>Bacillati</taxon>
        <taxon>Actinomycetota</taxon>
        <taxon>Actinomycetes</taxon>
        <taxon>Kitasatosporales</taxon>
        <taxon>Streptomycetaceae</taxon>
        <taxon>Streptomyces</taxon>
    </lineage>
</organism>
<dbReference type="EMBL" id="BAAABX010000057">
    <property type="protein sequence ID" value="GAA0426601.1"/>
    <property type="molecule type" value="Genomic_DNA"/>
</dbReference>
<dbReference type="Proteomes" id="UP001500879">
    <property type="component" value="Unassembled WGS sequence"/>
</dbReference>
<dbReference type="InterPro" id="IPR027383">
    <property type="entry name" value="Znf_put"/>
</dbReference>
<dbReference type="RefSeq" id="WP_344029916.1">
    <property type="nucleotide sequence ID" value="NZ_BAAABX010000057.1"/>
</dbReference>
<keyword evidence="4" id="KW-1185">Reference proteome</keyword>
<protein>
    <recommendedName>
        <fullName evidence="2">Putative zinc-finger domain-containing protein</fullName>
    </recommendedName>
</protein>
<proteinExistence type="predicted"/>
<evidence type="ECO:0000259" key="2">
    <source>
        <dbReference type="Pfam" id="PF13490"/>
    </source>
</evidence>
<evidence type="ECO:0000313" key="4">
    <source>
        <dbReference type="Proteomes" id="UP001500879"/>
    </source>
</evidence>